<dbReference type="InterPro" id="IPR015892">
    <property type="entry name" value="Carbonic_anhydrase_CS"/>
</dbReference>
<comment type="similarity">
    <text evidence="1 8">Belongs to the beta-class carbonic anhydrase family.</text>
</comment>
<proteinExistence type="inferred from homology"/>
<evidence type="ECO:0000256" key="8">
    <source>
        <dbReference type="RuleBase" id="RU003956"/>
    </source>
</evidence>
<dbReference type="GO" id="GO:0008270">
    <property type="term" value="F:zinc ion binding"/>
    <property type="evidence" value="ECO:0007669"/>
    <property type="project" value="UniProtKB-UniRule"/>
</dbReference>
<feature type="binding site" evidence="7">
    <location>
        <position position="119"/>
    </location>
    <ligand>
        <name>Zn(2+)</name>
        <dbReference type="ChEBI" id="CHEBI:29105"/>
    </ligand>
</feature>
<sequence>MTDASVSADPRPPLPDAFPERLVEGYRAFRSGRYPTEEERYRRLAEAGQKPQIMIIGCCDSRVAPEVIFDAGPGEIFVVRNVANLVPPYTPDGELHGTSAALEFAVVALKVKHIVVMGHGRCGGIAAALAEEGEPLTPGDFIGRWMAQIDPIAAKVRGDGAVPHEHKQRALEHEGVRLSIHNLTTFPCVAQRVAKGSLRLHGAWFDVSEGELHMLDPTTRRFGVVRDGGSFVCD</sequence>
<comment type="cofactor">
    <cofactor evidence="7">
        <name>Zn(2+)</name>
        <dbReference type="ChEBI" id="CHEBI:29105"/>
    </cofactor>
    <text evidence="7">Binds 1 zinc ion per subunit.</text>
</comment>
<dbReference type="AlphaFoldDB" id="A0A4R6R8D7"/>
<comment type="function">
    <text evidence="8">Reversible hydration of carbon dioxide.</text>
</comment>
<dbReference type="PROSITE" id="PS00705">
    <property type="entry name" value="PROK_CO2_ANHYDRASE_2"/>
    <property type="match status" value="1"/>
</dbReference>
<keyword evidence="4 7" id="KW-0862">Zinc</keyword>
<dbReference type="EMBL" id="SNXY01000011">
    <property type="protein sequence ID" value="TDP81846.1"/>
    <property type="molecule type" value="Genomic_DNA"/>
</dbReference>
<evidence type="ECO:0000313" key="9">
    <source>
        <dbReference type="EMBL" id="TDP81846.1"/>
    </source>
</evidence>
<dbReference type="OrthoDB" id="9797527at2"/>
<dbReference type="EC" id="4.2.1.1" evidence="2 8"/>
<keyword evidence="10" id="KW-1185">Reference proteome</keyword>
<organism evidence="9 10">
    <name type="scientific">Oharaeibacter diazotrophicus</name>
    <dbReference type="NCBI Taxonomy" id="1920512"/>
    <lineage>
        <taxon>Bacteria</taxon>
        <taxon>Pseudomonadati</taxon>
        <taxon>Pseudomonadota</taxon>
        <taxon>Alphaproteobacteria</taxon>
        <taxon>Hyphomicrobiales</taxon>
        <taxon>Pleomorphomonadaceae</taxon>
        <taxon>Oharaeibacter</taxon>
    </lineage>
</organism>
<dbReference type="Proteomes" id="UP000294547">
    <property type="component" value="Unassembled WGS sequence"/>
</dbReference>
<evidence type="ECO:0000256" key="4">
    <source>
        <dbReference type="ARBA" id="ARBA00022833"/>
    </source>
</evidence>
<feature type="binding site" evidence="7">
    <location>
        <position position="122"/>
    </location>
    <ligand>
        <name>Zn(2+)</name>
        <dbReference type="ChEBI" id="CHEBI:29105"/>
    </ligand>
</feature>
<evidence type="ECO:0000256" key="5">
    <source>
        <dbReference type="ARBA" id="ARBA00023239"/>
    </source>
</evidence>
<name>A0A4R6R8D7_9HYPH</name>
<reference evidence="9 10" key="1">
    <citation type="submission" date="2019-03" db="EMBL/GenBank/DDBJ databases">
        <title>Genomic Encyclopedia of Type Strains, Phase IV (KMG-IV): sequencing the most valuable type-strain genomes for metagenomic binning, comparative biology and taxonomic classification.</title>
        <authorList>
            <person name="Goeker M."/>
        </authorList>
    </citation>
    <scope>NUCLEOTIDE SEQUENCE [LARGE SCALE GENOMIC DNA]</scope>
    <source>
        <strain evidence="9 10">DSM 102969</strain>
    </source>
</reference>
<comment type="caution">
    <text evidence="9">The sequence shown here is derived from an EMBL/GenBank/DDBJ whole genome shotgun (WGS) entry which is preliminary data.</text>
</comment>
<gene>
    <name evidence="9" type="ORF">EDD54_4106</name>
</gene>
<dbReference type="CDD" id="cd00884">
    <property type="entry name" value="beta_CA_cladeB"/>
    <property type="match status" value="1"/>
</dbReference>
<dbReference type="GO" id="GO:0004089">
    <property type="term" value="F:carbonate dehydratase activity"/>
    <property type="evidence" value="ECO:0007669"/>
    <property type="project" value="UniProtKB-UniRule"/>
</dbReference>
<dbReference type="SMART" id="SM00947">
    <property type="entry name" value="Pro_CA"/>
    <property type="match status" value="1"/>
</dbReference>
<comment type="catalytic activity">
    <reaction evidence="6 8">
        <text>hydrogencarbonate + H(+) = CO2 + H2O</text>
        <dbReference type="Rhea" id="RHEA:10748"/>
        <dbReference type="ChEBI" id="CHEBI:15377"/>
        <dbReference type="ChEBI" id="CHEBI:15378"/>
        <dbReference type="ChEBI" id="CHEBI:16526"/>
        <dbReference type="ChEBI" id="CHEBI:17544"/>
        <dbReference type="EC" id="4.2.1.1"/>
    </reaction>
</comment>
<evidence type="ECO:0000256" key="7">
    <source>
        <dbReference type="PIRSR" id="PIRSR601765-1"/>
    </source>
</evidence>
<dbReference type="InterPro" id="IPR036874">
    <property type="entry name" value="Carbonic_anhydrase_sf"/>
</dbReference>
<feature type="binding site" evidence="7">
    <location>
        <position position="58"/>
    </location>
    <ligand>
        <name>Zn(2+)</name>
        <dbReference type="ChEBI" id="CHEBI:29105"/>
    </ligand>
</feature>
<dbReference type="InterPro" id="IPR001765">
    <property type="entry name" value="Carbonic_anhydrase"/>
</dbReference>
<protein>
    <recommendedName>
        <fullName evidence="2 8">Carbonic anhydrase</fullName>
        <ecNumber evidence="2 8">4.2.1.1</ecNumber>
    </recommendedName>
    <alternativeName>
        <fullName evidence="8">Carbonate dehydratase</fullName>
    </alternativeName>
</protein>
<dbReference type="Gene3D" id="3.40.1050.10">
    <property type="entry name" value="Carbonic anhydrase"/>
    <property type="match status" value="1"/>
</dbReference>
<dbReference type="SUPFAM" id="SSF53056">
    <property type="entry name" value="beta-carbonic anhydrase, cab"/>
    <property type="match status" value="1"/>
</dbReference>
<dbReference type="Pfam" id="PF00484">
    <property type="entry name" value="Pro_CA"/>
    <property type="match status" value="1"/>
</dbReference>
<evidence type="ECO:0000256" key="6">
    <source>
        <dbReference type="ARBA" id="ARBA00048348"/>
    </source>
</evidence>
<evidence type="ECO:0000256" key="1">
    <source>
        <dbReference type="ARBA" id="ARBA00006217"/>
    </source>
</evidence>
<dbReference type="InterPro" id="IPR045066">
    <property type="entry name" value="Beta_CA_cladeB"/>
</dbReference>
<evidence type="ECO:0000313" key="10">
    <source>
        <dbReference type="Proteomes" id="UP000294547"/>
    </source>
</evidence>
<dbReference type="PANTHER" id="PTHR11002:SF76">
    <property type="entry name" value="CARBONIC ANHYDRASE"/>
    <property type="match status" value="1"/>
</dbReference>
<dbReference type="RefSeq" id="WP_126540437.1">
    <property type="nucleotide sequence ID" value="NZ_BSPM01000002.1"/>
</dbReference>
<accession>A0A4R6R8D7</accession>
<dbReference type="PANTHER" id="PTHR11002">
    <property type="entry name" value="CARBONIC ANHYDRASE"/>
    <property type="match status" value="1"/>
</dbReference>
<keyword evidence="5 8" id="KW-0456">Lyase</keyword>
<evidence type="ECO:0000256" key="2">
    <source>
        <dbReference type="ARBA" id="ARBA00012925"/>
    </source>
</evidence>
<feature type="binding site" evidence="7">
    <location>
        <position position="60"/>
    </location>
    <ligand>
        <name>Zn(2+)</name>
        <dbReference type="ChEBI" id="CHEBI:29105"/>
    </ligand>
</feature>
<keyword evidence="3 7" id="KW-0479">Metal-binding</keyword>
<evidence type="ECO:0000256" key="3">
    <source>
        <dbReference type="ARBA" id="ARBA00022723"/>
    </source>
</evidence>
<dbReference type="GO" id="GO:0015976">
    <property type="term" value="P:carbon utilization"/>
    <property type="evidence" value="ECO:0007669"/>
    <property type="project" value="InterPro"/>
</dbReference>